<name>A0AA39PE54_9AGAR</name>
<reference evidence="1" key="1">
    <citation type="submission" date="2023-06" db="EMBL/GenBank/DDBJ databases">
        <authorList>
            <consortium name="Lawrence Berkeley National Laboratory"/>
            <person name="Ahrendt S."/>
            <person name="Sahu N."/>
            <person name="Indic B."/>
            <person name="Wong-Bajracharya J."/>
            <person name="Merenyi Z."/>
            <person name="Ke H.-M."/>
            <person name="Monk M."/>
            <person name="Kocsube S."/>
            <person name="Drula E."/>
            <person name="Lipzen A."/>
            <person name="Balint B."/>
            <person name="Henrissat B."/>
            <person name="Andreopoulos B."/>
            <person name="Martin F.M."/>
            <person name="Harder C.B."/>
            <person name="Rigling D."/>
            <person name="Ford K.L."/>
            <person name="Foster G.D."/>
            <person name="Pangilinan J."/>
            <person name="Papanicolaou A."/>
            <person name="Barry K."/>
            <person name="LaButti K."/>
            <person name="Viragh M."/>
            <person name="Koriabine M."/>
            <person name="Yan M."/>
            <person name="Riley R."/>
            <person name="Champramary S."/>
            <person name="Plett K.L."/>
            <person name="Tsai I.J."/>
            <person name="Slot J."/>
            <person name="Sipos G."/>
            <person name="Plett J."/>
            <person name="Nagy L.G."/>
            <person name="Grigoriev I.V."/>
        </authorList>
    </citation>
    <scope>NUCLEOTIDE SEQUENCE</scope>
    <source>
        <strain evidence="1">HWK02</strain>
    </source>
</reference>
<comment type="caution">
    <text evidence="1">The sequence shown here is derived from an EMBL/GenBank/DDBJ whole genome shotgun (WGS) entry which is preliminary data.</text>
</comment>
<gene>
    <name evidence="1" type="ORF">EDD18DRAFT_1362934</name>
</gene>
<keyword evidence="2" id="KW-1185">Reference proteome</keyword>
<proteinExistence type="predicted"/>
<protein>
    <submittedName>
        <fullName evidence="1">Uncharacterized protein</fullName>
    </submittedName>
</protein>
<evidence type="ECO:0000313" key="1">
    <source>
        <dbReference type="EMBL" id="KAK0481939.1"/>
    </source>
</evidence>
<evidence type="ECO:0000313" key="2">
    <source>
        <dbReference type="Proteomes" id="UP001175228"/>
    </source>
</evidence>
<accession>A0AA39PE54</accession>
<dbReference type="Proteomes" id="UP001175228">
    <property type="component" value="Unassembled WGS sequence"/>
</dbReference>
<sequence>MRTESTFDPTIVFGPHPPVASVGDTTPTTVSLSFVTDPSLLYFDFDFDDVGSVTINGGGLHGCHPYRDIGTLDSAIIGVLPIPGLYQYAIRLEYSNQQRIWLEDQGLCLEYAVIADHAGLFFEELYSRWFKKWPAENRASEEQCKIELYTLCIMALRYKWVDNGTLPQGWMQQMVFTRLYQLEEMITQQYEMIAHVFD</sequence>
<dbReference type="AlphaFoldDB" id="A0AA39PE54"/>
<dbReference type="EMBL" id="JAUEPU010000071">
    <property type="protein sequence ID" value="KAK0481939.1"/>
    <property type="molecule type" value="Genomic_DNA"/>
</dbReference>
<organism evidence="1 2">
    <name type="scientific">Armillaria luteobubalina</name>
    <dbReference type="NCBI Taxonomy" id="153913"/>
    <lineage>
        <taxon>Eukaryota</taxon>
        <taxon>Fungi</taxon>
        <taxon>Dikarya</taxon>
        <taxon>Basidiomycota</taxon>
        <taxon>Agaricomycotina</taxon>
        <taxon>Agaricomycetes</taxon>
        <taxon>Agaricomycetidae</taxon>
        <taxon>Agaricales</taxon>
        <taxon>Marasmiineae</taxon>
        <taxon>Physalacriaceae</taxon>
        <taxon>Armillaria</taxon>
    </lineage>
</organism>